<reference evidence="2 3" key="1">
    <citation type="submission" date="2013-09" db="EMBL/GenBank/DDBJ databases">
        <title>Genome sequencing of Phaeobacter antarcticus sp. nov. SM1211.</title>
        <authorList>
            <person name="Zhang X.-Y."/>
            <person name="Liu C."/>
            <person name="Chen X.-L."/>
            <person name="Xie B.-B."/>
            <person name="Qin Q.-L."/>
            <person name="Rong J.-C."/>
            <person name="Zhang Y.-Z."/>
        </authorList>
    </citation>
    <scope>NUCLEOTIDE SEQUENCE [LARGE SCALE GENOMIC DNA]</scope>
    <source>
        <strain evidence="2 3">SM1211</strain>
    </source>
</reference>
<feature type="transmembrane region" description="Helical" evidence="1">
    <location>
        <begin position="20"/>
        <end position="41"/>
    </location>
</feature>
<keyword evidence="1" id="KW-0472">Membrane</keyword>
<dbReference type="Proteomes" id="UP000231259">
    <property type="component" value="Unassembled WGS sequence"/>
</dbReference>
<dbReference type="EMBL" id="AWWI01000121">
    <property type="protein sequence ID" value="PIL18722.1"/>
    <property type="molecule type" value="Genomic_DNA"/>
</dbReference>
<keyword evidence="1" id="KW-0812">Transmembrane</keyword>
<dbReference type="AlphaFoldDB" id="A0A2G8RB15"/>
<keyword evidence="1" id="KW-1133">Transmembrane helix</keyword>
<proteinExistence type="predicted"/>
<evidence type="ECO:0000256" key="1">
    <source>
        <dbReference type="SAM" id="Phobius"/>
    </source>
</evidence>
<sequence>MPYSRHSSATCKPPYPWRSIARIWSSLNLVIFIRVSSVILLRKFYVRIPLVAGRITALKAVKIYLLNDGKDTVAAVFANLGFNFGGSR</sequence>
<name>A0A2G8RB15_9RHOB</name>
<comment type="caution">
    <text evidence="2">The sequence shown here is derived from an EMBL/GenBank/DDBJ whole genome shotgun (WGS) entry which is preliminary data.</text>
</comment>
<keyword evidence="3" id="KW-1185">Reference proteome</keyword>
<gene>
    <name evidence="2" type="ORF">P775_19310</name>
</gene>
<accession>A0A2G8RB15</accession>
<organism evidence="2 3">
    <name type="scientific">Puniceibacterium antarcticum</name>
    <dbReference type="NCBI Taxonomy" id="1206336"/>
    <lineage>
        <taxon>Bacteria</taxon>
        <taxon>Pseudomonadati</taxon>
        <taxon>Pseudomonadota</taxon>
        <taxon>Alphaproteobacteria</taxon>
        <taxon>Rhodobacterales</taxon>
        <taxon>Paracoccaceae</taxon>
        <taxon>Puniceibacterium</taxon>
    </lineage>
</organism>
<evidence type="ECO:0000313" key="2">
    <source>
        <dbReference type="EMBL" id="PIL18722.1"/>
    </source>
</evidence>
<protein>
    <submittedName>
        <fullName evidence="2">Uncharacterized protein</fullName>
    </submittedName>
</protein>
<evidence type="ECO:0000313" key="3">
    <source>
        <dbReference type="Proteomes" id="UP000231259"/>
    </source>
</evidence>